<evidence type="ECO:0000313" key="3">
    <source>
        <dbReference type="Proteomes" id="UP001630127"/>
    </source>
</evidence>
<dbReference type="InterPro" id="IPR044730">
    <property type="entry name" value="RNase_H-like_dom_plant"/>
</dbReference>
<dbReference type="CDD" id="cd00590">
    <property type="entry name" value="RRM_SF"/>
    <property type="match status" value="1"/>
</dbReference>
<dbReference type="SUPFAM" id="SSF54928">
    <property type="entry name" value="RNA-binding domain, RBD"/>
    <property type="match status" value="1"/>
</dbReference>
<dbReference type="EMBL" id="JBJUIK010000013">
    <property type="protein sequence ID" value="KAL3507615.1"/>
    <property type="molecule type" value="Genomic_DNA"/>
</dbReference>
<dbReference type="AlphaFoldDB" id="A0ABD2YN98"/>
<dbReference type="CDD" id="cd06222">
    <property type="entry name" value="RNase_H_like"/>
    <property type="match status" value="1"/>
</dbReference>
<dbReference type="Pfam" id="PF13456">
    <property type="entry name" value="RVT_3"/>
    <property type="match status" value="1"/>
</dbReference>
<dbReference type="PANTHER" id="PTHR47723:SF19">
    <property type="entry name" value="POLYNUCLEOTIDYL TRANSFERASE, RIBONUCLEASE H-LIKE SUPERFAMILY PROTEIN"/>
    <property type="match status" value="1"/>
</dbReference>
<proteinExistence type="predicted"/>
<sequence>MDALAFPQFVPFNLDLHFFARDNLGANINHCLKKGPGSVNKTALRKGLNVYKSGTRWVFKNGNKAKFCTDKWPGLSPFKALCMDLLPRVRTIPQLDMFLQLHSDSKVIVDLIDTNNYGTHHLSSIIYDCRALLRRFAGVEIKHNFKESNRVTDLMAKAGSNQLEDFLLHLVPPHFVKNLCMEDVRYMETNPGVFPKVTHIQKESTETVQQTQDKDRNIGHTITRAKEESFTVLTVEAATSEVTDMHNSFISCELQTPSTAQCTESGSEFCATEKDASENEKVHLSKKYYSEGMVQLNAVADTSLQLELDSHHMRTKELVSNFCETSDNNLPSNSEKFSHFERDKLNSTGCGDQQENKRLNCGLSLSSSDEMNRKSALPDTLQKDSRLADIFKKLTDDTAFAEGKNGKMESEASLSSILLSYGKDRRSQAESLLSTDITLLRKSRNRWQDLHVNKSVLNENANQQAGEVIIASSLTQNVIPNVAESFSGSKNLWLKDMRGVNDQAPELIKNAQRGIFQCSFTRWLEEPTWKDERKTSDIEDLIECIKGHPGEQSIKRPKQKINSCKTDGICEKSQLEIQFEDLGDETSNPECTKPRGCTNLAVLKDKKELNDIHHKFFVTEDPDQNKAVEKFLCRNTPESDLVDAFQQCGDILKVEILSSEKTFFQTAYIYFKNPTRTVKITQLTRDISSHDVMAALASSGSNVTGFFLGALNSVAYVEFEVSISLHLLFDYGHVYPVKVGIDLTESVYLICQVNSDRAWKHLLCVCILASVAVETFQSNVMLDVALE</sequence>
<dbReference type="Proteomes" id="UP001630127">
    <property type="component" value="Unassembled WGS sequence"/>
</dbReference>
<dbReference type="InterPro" id="IPR053151">
    <property type="entry name" value="RNase_H-like"/>
</dbReference>
<dbReference type="PANTHER" id="PTHR47723">
    <property type="entry name" value="OS05G0353850 PROTEIN"/>
    <property type="match status" value="1"/>
</dbReference>
<reference evidence="2 3" key="1">
    <citation type="submission" date="2024-11" db="EMBL/GenBank/DDBJ databases">
        <title>A near-complete genome assembly of Cinchona calisaya.</title>
        <authorList>
            <person name="Lian D.C."/>
            <person name="Zhao X.W."/>
            <person name="Wei L."/>
        </authorList>
    </citation>
    <scope>NUCLEOTIDE SEQUENCE [LARGE SCALE GENOMIC DNA]</scope>
    <source>
        <tissue evidence="2">Nenye</tissue>
    </source>
</reference>
<accession>A0ABD2YN98</accession>
<dbReference type="InterPro" id="IPR035979">
    <property type="entry name" value="RBD_domain_sf"/>
</dbReference>
<gene>
    <name evidence="2" type="ORF">ACH5RR_032997</name>
</gene>
<keyword evidence="3" id="KW-1185">Reference proteome</keyword>
<protein>
    <recommendedName>
        <fullName evidence="1">RNase H type-1 domain-containing protein</fullName>
    </recommendedName>
</protein>
<evidence type="ECO:0000259" key="1">
    <source>
        <dbReference type="Pfam" id="PF13456"/>
    </source>
</evidence>
<dbReference type="InterPro" id="IPR002156">
    <property type="entry name" value="RNaseH_domain"/>
</dbReference>
<evidence type="ECO:0000313" key="2">
    <source>
        <dbReference type="EMBL" id="KAL3507615.1"/>
    </source>
</evidence>
<name>A0ABD2YN98_9GENT</name>
<comment type="caution">
    <text evidence="2">The sequence shown here is derived from an EMBL/GenBank/DDBJ whole genome shotgun (WGS) entry which is preliminary data.</text>
</comment>
<organism evidence="2 3">
    <name type="scientific">Cinchona calisaya</name>
    <dbReference type="NCBI Taxonomy" id="153742"/>
    <lineage>
        <taxon>Eukaryota</taxon>
        <taxon>Viridiplantae</taxon>
        <taxon>Streptophyta</taxon>
        <taxon>Embryophyta</taxon>
        <taxon>Tracheophyta</taxon>
        <taxon>Spermatophyta</taxon>
        <taxon>Magnoliopsida</taxon>
        <taxon>eudicotyledons</taxon>
        <taxon>Gunneridae</taxon>
        <taxon>Pentapetalae</taxon>
        <taxon>asterids</taxon>
        <taxon>lamiids</taxon>
        <taxon>Gentianales</taxon>
        <taxon>Rubiaceae</taxon>
        <taxon>Cinchonoideae</taxon>
        <taxon>Cinchoneae</taxon>
        <taxon>Cinchona</taxon>
    </lineage>
</organism>
<feature type="domain" description="RNase H type-1" evidence="1">
    <location>
        <begin position="73"/>
        <end position="158"/>
    </location>
</feature>